<evidence type="ECO:0000256" key="7">
    <source>
        <dbReference type="PROSITE-ProRule" id="PRU00191"/>
    </source>
</evidence>
<evidence type="ECO:0000256" key="4">
    <source>
        <dbReference type="ARBA" id="ARBA00022840"/>
    </source>
</evidence>
<dbReference type="PROSITE" id="PS00108">
    <property type="entry name" value="PROTEIN_KINASE_ST"/>
    <property type="match status" value="1"/>
</dbReference>
<keyword evidence="3 10" id="KW-0418">Kinase</keyword>
<evidence type="ECO:0000313" key="11">
    <source>
        <dbReference type="Proteomes" id="UP000011083"/>
    </source>
</evidence>
<keyword evidence="2" id="KW-0547">Nucleotide-binding</keyword>
<dbReference type="PANTHER" id="PTHR44329">
    <property type="entry name" value="SERINE/THREONINE-PROTEIN KINASE TNNI3K-RELATED"/>
    <property type="match status" value="1"/>
</dbReference>
<evidence type="ECO:0000256" key="5">
    <source>
        <dbReference type="ARBA" id="ARBA00023137"/>
    </source>
</evidence>
<dbReference type="Pfam" id="PF00017">
    <property type="entry name" value="SH2"/>
    <property type="match status" value="1"/>
</dbReference>
<protein>
    <submittedName>
        <fullName evidence="10">Protein kinase domain containing protein</fullName>
    </submittedName>
</protein>
<dbReference type="SMART" id="SM00220">
    <property type="entry name" value="S_TKc"/>
    <property type="match status" value="1"/>
</dbReference>
<dbReference type="STRING" id="1257118.L8H6A8"/>
<keyword evidence="7" id="KW-0727">SH2 domain</keyword>
<dbReference type="PRINTS" id="PR00109">
    <property type="entry name" value="TYRKINASE"/>
</dbReference>
<accession>L8H6A8</accession>
<dbReference type="OMA" id="FREEEYN"/>
<dbReference type="KEGG" id="acan:ACA1_281330"/>
<keyword evidence="4" id="KW-0067">ATP-binding</keyword>
<dbReference type="SUPFAM" id="SSF55550">
    <property type="entry name" value="SH2 domain"/>
    <property type="match status" value="1"/>
</dbReference>
<dbReference type="GO" id="GO:0004713">
    <property type="term" value="F:protein tyrosine kinase activity"/>
    <property type="evidence" value="ECO:0007669"/>
    <property type="project" value="UniProtKB-KW"/>
</dbReference>
<feature type="domain" description="Protein kinase" evidence="9">
    <location>
        <begin position="55"/>
        <end position="315"/>
    </location>
</feature>
<dbReference type="PROSITE" id="PS50011">
    <property type="entry name" value="PROTEIN_KINASE_DOM"/>
    <property type="match status" value="1"/>
</dbReference>
<dbReference type="VEuPathDB" id="AmoebaDB:ACA1_281330"/>
<dbReference type="Proteomes" id="UP000011083">
    <property type="component" value="Unassembled WGS sequence"/>
</dbReference>
<dbReference type="InterPro" id="IPR001245">
    <property type="entry name" value="Ser-Thr/Tyr_kinase_cat_dom"/>
</dbReference>
<evidence type="ECO:0000256" key="3">
    <source>
        <dbReference type="ARBA" id="ARBA00022777"/>
    </source>
</evidence>
<evidence type="ECO:0000256" key="2">
    <source>
        <dbReference type="ARBA" id="ARBA00022741"/>
    </source>
</evidence>
<evidence type="ECO:0000256" key="6">
    <source>
        <dbReference type="ARBA" id="ARBA00025089"/>
    </source>
</evidence>
<keyword evidence="1" id="KW-0808">Transferase</keyword>
<reference evidence="10 11" key="1">
    <citation type="journal article" date="2013" name="Genome Biol.">
        <title>Genome of Acanthamoeba castellanii highlights extensive lateral gene transfer and early evolution of tyrosine kinase signaling.</title>
        <authorList>
            <person name="Clarke M."/>
            <person name="Lohan A.J."/>
            <person name="Liu B."/>
            <person name="Lagkouvardos I."/>
            <person name="Roy S."/>
            <person name="Zafar N."/>
            <person name="Bertelli C."/>
            <person name="Schilde C."/>
            <person name="Kianianmomeni A."/>
            <person name="Burglin T.R."/>
            <person name="Frech C."/>
            <person name="Turcotte B."/>
            <person name="Kopec K.O."/>
            <person name="Synnott J.M."/>
            <person name="Choo C."/>
            <person name="Paponov I."/>
            <person name="Finkler A."/>
            <person name="Soon Heng Tan C."/>
            <person name="Hutchins A.P."/>
            <person name="Weinmeier T."/>
            <person name="Rattei T."/>
            <person name="Chu J.S."/>
            <person name="Gimenez G."/>
            <person name="Irimia M."/>
            <person name="Rigden D.J."/>
            <person name="Fitzpatrick D.A."/>
            <person name="Lorenzo-Morales J."/>
            <person name="Bateman A."/>
            <person name="Chiu C.H."/>
            <person name="Tang P."/>
            <person name="Hegemann P."/>
            <person name="Fromm H."/>
            <person name="Raoult D."/>
            <person name="Greub G."/>
            <person name="Miranda-Saavedra D."/>
            <person name="Chen N."/>
            <person name="Nash P."/>
            <person name="Ginger M.L."/>
            <person name="Horn M."/>
            <person name="Schaap P."/>
            <person name="Caler L."/>
            <person name="Loftus B."/>
        </authorList>
    </citation>
    <scope>NUCLEOTIDE SEQUENCE [LARGE SCALE GENOMIC DNA]</scope>
    <source>
        <strain evidence="10 11">Neff</strain>
    </source>
</reference>
<dbReference type="CDD" id="cd00173">
    <property type="entry name" value="SH2"/>
    <property type="match status" value="1"/>
</dbReference>
<name>L8H6A8_ACACF</name>
<dbReference type="RefSeq" id="XP_004344782.1">
    <property type="nucleotide sequence ID" value="XM_004344732.1"/>
</dbReference>
<dbReference type="GO" id="GO:0005524">
    <property type="term" value="F:ATP binding"/>
    <property type="evidence" value="ECO:0007669"/>
    <property type="project" value="UniProtKB-KW"/>
</dbReference>
<evidence type="ECO:0000313" key="10">
    <source>
        <dbReference type="EMBL" id="ELR21039.1"/>
    </source>
</evidence>
<dbReference type="InterPro" id="IPR036860">
    <property type="entry name" value="SH2_dom_sf"/>
</dbReference>
<dbReference type="GO" id="GO:0004674">
    <property type="term" value="F:protein serine/threonine kinase activity"/>
    <property type="evidence" value="ECO:0007669"/>
    <property type="project" value="TreeGrafter"/>
</dbReference>
<dbReference type="PANTHER" id="PTHR44329:SF243">
    <property type="entry name" value="DUAL SPECIFICITY PROTEIN KINASE SHKB"/>
    <property type="match status" value="1"/>
</dbReference>
<dbReference type="SUPFAM" id="SSF56112">
    <property type="entry name" value="Protein kinase-like (PK-like)"/>
    <property type="match status" value="1"/>
</dbReference>
<dbReference type="AlphaFoldDB" id="L8H6A8"/>
<dbReference type="InterPro" id="IPR011009">
    <property type="entry name" value="Kinase-like_dom_sf"/>
</dbReference>
<evidence type="ECO:0000259" key="9">
    <source>
        <dbReference type="PROSITE" id="PS50011"/>
    </source>
</evidence>
<dbReference type="CDD" id="cd13999">
    <property type="entry name" value="STKc_MAP3K-like"/>
    <property type="match status" value="1"/>
</dbReference>
<proteinExistence type="predicted"/>
<dbReference type="InterPro" id="IPR008271">
    <property type="entry name" value="Ser/Thr_kinase_AS"/>
</dbReference>
<dbReference type="Pfam" id="PF07714">
    <property type="entry name" value="PK_Tyr_Ser-Thr"/>
    <property type="match status" value="1"/>
</dbReference>
<gene>
    <name evidence="10" type="ORF">ACA1_281330</name>
</gene>
<evidence type="ECO:0000256" key="1">
    <source>
        <dbReference type="ARBA" id="ARBA00022679"/>
    </source>
</evidence>
<keyword evidence="5" id="KW-0829">Tyrosine-protein kinase</keyword>
<dbReference type="OrthoDB" id="339325at2759"/>
<dbReference type="GeneID" id="14921914"/>
<keyword evidence="11" id="KW-1185">Reference proteome</keyword>
<dbReference type="InterPro" id="IPR000719">
    <property type="entry name" value="Prot_kinase_dom"/>
</dbReference>
<dbReference type="Gene3D" id="3.30.505.10">
    <property type="entry name" value="SH2 domain"/>
    <property type="match status" value="1"/>
</dbReference>
<dbReference type="EMBL" id="KB007908">
    <property type="protein sequence ID" value="ELR21039.1"/>
    <property type="molecule type" value="Genomic_DNA"/>
</dbReference>
<dbReference type="Gene3D" id="1.10.510.10">
    <property type="entry name" value="Transferase(Phosphotransferase) domain 1"/>
    <property type="match status" value="1"/>
</dbReference>
<dbReference type="PROSITE" id="PS50001">
    <property type="entry name" value="SH2"/>
    <property type="match status" value="1"/>
</dbReference>
<dbReference type="InterPro" id="IPR051681">
    <property type="entry name" value="Ser/Thr_Kinases-Pseudokinases"/>
</dbReference>
<dbReference type="SMART" id="SM00252">
    <property type="entry name" value="SH2"/>
    <property type="match status" value="1"/>
</dbReference>
<dbReference type="FunFam" id="3.30.200.20:FF:000180">
    <property type="entry name" value="serine/threonine-protein kinase STY46-like"/>
    <property type="match status" value="1"/>
</dbReference>
<organism evidence="10 11">
    <name type="scientific">Acanthamoeba castellanii (strain ATCC 30010 / Neff)</name>
    <dbReference type="NCBI Taxonomy" id="1257118"/>
    <lineage>
        <taxon>Eukaryota</taxon>
        <taxon>Amoebozoa</taxon>
        <taxon>Discosea</taxon>
        <taxon>Longamoebia</taxon>
        <taxon>Centramoebida</taxon>
        <taxon>Acanthamoebidae</taxon>
        <taxon>Acanthamoeba</taxon>
    </lineage>
</organism>
<comment type="function">
    <text evidence="6">Required for proper chemotaxis and phagocytosis; proper spatiotemporal control of F-actin levels in chemotaxing cells. Negative regulator of the PI3K (phosphatidylinositol 3 kinase) pathway. Predominantly phosphorylates serines and threonines and tyrosines at a lower level.</text>
</comment>
<feature type="domain" description="SH2" evidence="8">
    <location>
        <begin position="408"/>
        <end position="482"/>
    </location>
</feature>
<dbReference type="InterPro" id="IPR000980">
    <property type="entry name" value="SH2"/>
</dbReference>
<evidence type="ECO:0000259" key="8">
    <source>
        <dbReference type="PROSITE" id="PS50001"/>
    </source>
</evidence>
<sequence length="515" mass="57783">MLALIKNFKKDALQQVQTKVVQPGDIFNLNEPKLSTEHIFTEEELASCEVDLSALTILAELGKGAQGVVLKGKLHQEDVAVKKLHHSASDLTQTELANFRQEVAIMKQLRHPKVVQFMGASTTGDNLMLVTEFLPRGDLEHLLKDKTVELSYFQRIKMATDLAIAMTWLHNTKPVFIHRDLKSSNVLVDNNYNLKICDFGLTHVKRNVAGASGHYGLKGTPYTIAPEVFREEEYNEKTDVYSFSIVLYELFTRDSPYDENMTGQEIRDAVCSGVRPKIPASCPPRLAALMQACWDNDPSVRPTFQKIVDELNVILIPDEGAREVWAAVFSFEYYCPVVKFVSGLASYLSTTEADPRLQIVLALLEITRGLVSMEKVTELTSWFGSFKTSDKDKQSFLDRVEGICAQPWFHGAISREETNDKLLNQPTGTFLARFSSEPGFYVLAFVGEKGRMQLKVARNGDRLVLGTVSASTIHEIIAHYQETRPESFARPCPHPWIEKLAPKEAAGYETDLSGF</sequence>